<dbReference type="NCBIfam" id="NF001242">
    <property type="entry name" value="PRK00216.1-3"/>
    <property type="match status" value="1"/>
</dbReference>
<dbReference type="InterPro" id="IPR004033">
    <property type="entry name" value="UbiE/COQ5_MeTrFase"/>
</dbReference>
<dbReference type="GO" id="GO:0032259">
    <property type="term" value="P:methylation"/>
    <property type="evidence" value="ECO:0007669"/>
    <property type="project" value="UniProtKB-KW"/>
</dbReference>
<name>A0A1Y1I416_KLENI</name>
<dbReference type="PROSITE" id="PS01183">
    <property type="entry name" value="UBIE_1"/>
    <property type="match status" value="1"/>
</dbReference>
<evidence type="ECO:0000256" key="4">
    <source>
        <dbReference type="ARBA" id="ARBA00022691"/>
    </source>
</evidence>
<evidence type="ECO:0000313" key="7">
    <source>
        <dbReference type="EMBL" id="GAQ83476.1"/>
    </source>
</evidence>
<gene>
    <name evidence="6" type="primary">COQ5</name>
    <name evidence="7" type="ORF">KFL_001500060</name>
</gene>
<dbReference type="OrthoDB" id="6329284at2759"/>
<comment type="pathway">
    <text evidence="6">Cofactor biosynthesis; ubiquinone biosynthesis.</text>
</comment>
<keyword evidence="2 6" id="KW-0808">Transferase</keyword>
<dbReference type="STRING" id="105231.A0A1Y1I416"/>
<dbReference type="InterPro" id="IPR023576">
    <property type="entry name" value="UbiE/COQ5_MeTrFase_CS"/>
</dbReference>
<evidence type="ECO:0000256" key="3">
    <source>
        <dbReference type="ARBA" id="ARBA00022688"/>
    </source>
</evidence>
<comment type="subcellular location">
    <subcellularLocation>
        <location evidence="6">Mitochondrion inner membrane</location>
        <topology evidence="6">Peripheral membrane protein</topology>
        <orientation evidence="6">Matrix side</orientation>
    </subcellularLocation>
</comment>
<evidence type="ECO:0000256" key="2">
    <source>
        <dbReference type="ARBA" id="ARBA00022679"/>
    </source>
</evidence>
<feature type="binding site" evidence="6">
    <location>
        <position position="122"/>
    </location>
    <ligand>
        <name>S-adenosyl-L-methionine</name>
        <dbReference type="ChEBI" id="CHEBI:59789"/>
    </ligand>
</feature>
<dbReference type="Proteomes" id="UP000054558">
    <property type="component" value="Unassembled WGS sequence"/>
</dbReference>
<evidence type="ECO:0000256" key="5">
    <source>
        <dbReference type="ARBA" id="ARBA00046387"/>
    </source>
</evidence>
<sequence length="313" mass="34694">MALRRGDQVLKRLSPRISLLCSRLLAPEQSLLDRESSHGFATTSGNWQGASGRDDAADFGYKKVSREEKTTLVGEVFKNVAPSYDLMNDLMSGGMHRLWKDRFVKKLHPFVGMQHLDVAGGTGDIAFRVLDAIREQEPKQEQAAWGPRSSVVVCDINPAMLEVGKKRAQERGLGEASGLQWVEGNAEKLPFEDASFDTYSIVFGIRNVTDIEAALREAHRVLKPGGRFLCMEFSQVRSPTLRALYDAYSFSVIPVLGDVVARDRASYQYLVESIRKFPSQKKFASMIAAAGFQEVTYENLVAGAVAIHSGFKL</sequence>
<comment type="function">
    <text evidence="6">Methyltransferase required for the conversion of 2-polyprenyl-6-methoxy-1,4-benzoquinol (DDMQH2) to 2-polyprenyl-3-methyl-6-methoxy-1,4-benzoquinol (DMQH2).</text>
</comment>
<keyword evidence="6" id="KW-0496">Mitochondrion</keyword>
<keyword evidence="6" id="KW-0999">Mitochondrion inner membrane</keyword>
<dbReference type="PANTHER" id="PTHR43591">
    <property type="entry name" value="METHYLTRANSFERASE"/>
    <property type="match status" value="1"/>
</dbReference>
<dbReference type="GO" id="GO:0008425">
    <property type="term" value="F:2-methoxy-6-polyprenyl-1,4-benzoquinol methyltransferase activity"/>
    <property type="evidence" value="ECO:0000318"/>
    <property type="project" value="GO_Central"/>
</dbReference>
<dbReference type="EMBL" id="DF237099">
    <property type="protein sequence ID" value="GAQ83476.1"/>
    <property type="molecule type" value="Genomic_DNA"/>
</dbReference>
<dbReference type="NCBIfam" id="TIGR01934">
    <property type="entry name" value="MenG_MenH_UbiE"/>
    <property type="match status" value="1"/>
</dbReference>
<keyword evidence="4 6" id="KW-0949">S-adenosyl-L-methionine</keyword>
<accession>A0A1Y1I416</accession>
<reference evidence="7 8" key="1">
    <citation type="journal article" date="2014" name="Nat. Commun.">
        <title>Klebsormidium flaccidum genome reveals primary factors for plant terrestrial adaptation.</title>
        <authorList>
            <person name="Hori K."/>
            <person name="Maruyama F."/>
            <person name="Fujisawa T."/>
            <person name="Togashi T."/>
            <person name="Yamamoto N."/>
            <person name="Seo M."/>
            <person name="Sato S."/>
            <person name="Yamada T."/>
            <person name="Mori H."/>
            <person name="Tajima N."/>
            <person name="Moriyama T."/>
            <person name="Ikeuchi M."/>
            <person name="Watanabe M."/>
            <person name="Wada H."/>
            <person name="Kobayashi K."/>
            <person name="Saito M."/>
            <person name="Masuda T."/>
            <person name="Sasaki-Sekimoto Y."/>
            <person name="Mashiguchi K."/>
            <person name="Awai K."/>
            <person name="Shimojima M."/>
            <person name="Masuda S."/>
            <person name="Iwai M."/>
            <person name="Nobusawa T."/>
            <person name="Narise T."/>
            <person name="Kondo S."/>
            <person name="Saito H."/>
            <person name="Sato R."/>
            <person name="Murakawa M."/>
            <person name="Ihara Y."/>
            <person name="Oshima-Yamada Y."/>
            <person name="Ohtaka K."/>
            <person name="Satoh M."/>
            <person name="Sonobe K."/>
            <person name="Ishii M."/>
            <person name="Ohtani R."/>
            <person name="Kanamori-Sato M."/>
            <person name="Honoki R."/>
            <person name="Miyazaki D."/>
            <person name="Mochizuki H."/>
            <person name="Umetsu J."/>
            <person name="Higashi K."/>
            <person name="Shibata D."/>
            <person name="Kamiya Y."/>
            <person name="Sato N."/>
            <person name="Nakamura Y."/>
            <person name="Tabata S."/>
            <person name="Ida S."/>
            <person name="Kurokawa K."/>
            <person name="Ohta H."/>
        </authorList>
    </citation>
    <scope>NUCLEOTIDE SEQUENCE [LARGE SCALE GENOMIC DNA]</scope>
    <source>
        <strain evidence="7 8">NIES-2285</strain>
    </source>
</reference>
<dbReference type="NCBIfam" id="NF001244">
    <property type="entry name" value="PRK00216.1-5"/>
    <property type="match status" value="1"/>
</dbReference>
<evidence type="ECO:0000256" key="6">
    <source>
        <dbReference type="HAMAP-Rule" id="MF_03191"/>
    </source>
</evidence>
<comment type="subunit">
    <text evidence="5">Component of a multi-subunit COQ enzyme complex, composed of at least COQ3, COQ4, COQ5, COQ6, COQ7 and COQ9. Interacts with PYURF; the interaction is direct, stabilizes COQ5 protein and associates PYURF with COQ enzyme complex.</text>
</comment>
<dbReference type="InterPro" id="IPR029063">
    <property type="entry name" value="SAM-dependent_MTases_sf"/>
</dbReference>
<dbReference type="GO" id="GO:0006744">
    <property type="term" value="P:ubiquinone biosynthetic process"/>
    <property type="evidence" value="ECO:0000318"/>
    <property type="project" value="GO_Central"/>
</dbReference>
<comment type="catalytic activity">
    <reaction evidence="6">
        <text>a 2-methoxy-6-(all-trans-polyprenyl)benzene-1,4-diol + S-adenosyl-L-methionine = a 5-methoxy-2-methyl-3-(all-trans-polyprenyl)benzene-1,4-diol + S-adenosyl-L-homocysteine + H(+)</text>
        <dbReference type="Rhea" id="RHEA:28286"/>
        <dbReference type="Rhea" id="RHEA-COMP:10858"/>
        <dbReference type="Rhea" id="RHEA-COMP:10859"/>
        <dbReference type="ChEBI" id="CHEBI:15378"/>
        <dbReference type="ChEBI" id="CHEBI:57856"/>
        <dbReference type="ChEBI" id="CHEBI:59789"/>
        <dbReference type="ChEBI" id="CHEBI:84166"/>
        <dbReference type="ChEBI" id="CHEBI:84167"/>
        <dbReference type="EC" id="2.1.1.201"/>
    </reaction>
</comment>
<organism evidence="7 8">
    <name type="scientific">Klebsormidium nitens</name>
    <name type="common">Green alga</name>
    <name type="synonym">Ulothrix nitens</name>
    <dbReference type="NCBI Taxonomy" id="105231"/>
    <lineage>
        <taxon>Eukaryota</taxon>
        <taxon>Viridiplantae</taxon>
        <taxon>Streptophyta</taxon>
        <taxon>Klebsormidiophyceae</taxon>
        <taxon>Klebsormidiales</taxon>
        <taxon>Klebsormidiaceae</taxon>
        <taxon>Klebsormidium</taxon>
    </lineage>
</organism>
<evidence type="ECO:0000256" key="1">
    <source>
        <dbReference type="ARBA" id="ARBA00022603"/>
    </source>
</evidence>
<dbReference type="PROSITE" id="PS01184">
    <property type="entry name" value="UBIE_2"/>
    <property type="match status" value="1"/>
</dbReference>
<dbReference type="FunFam" id="3.40.50.150:FF:000064">
    <property type="entry name" value="2-methoxy-6-polyprenyl-1,4-benzoquinol methylase, mitochondrial"/>
    <property type="match status" value="1"/>
</dbReference>
<keyword evidence="7" id="KW-0830">Ubiquinone</keyword>
<dbReference type="GO" id="GO:0031314">
    <property type="term" value="C:extrinsic component of mitochondrial inner membrane"/>
    <property type="evidence" value="ECO:0007669"/>
    <property type="project" value="UniProtKB-UniRule"/>
</dbReference>
<comment type="caution">
    <text evidence="6">Lacks conserved residue(s) required for the propagation of feature annotation.</text>
</comment>
<protein>
    <recommendedName>
        <fullName evidence="6">2-methoxy-6-polyprenyl-1,4-benzoquinol methylase, mitochondrial</fullName>
        <ecNumber evidence="6">2.1.1.201</ecNumber>
    </recommendedName>
    <alternativeName>
        <fullName evidence="6">Ubiquinone biosynthesis methyltransferase COQ5</fullName>
    </alternativeName>
</protein>
<keyword evidence="1 6" id="KW-0489">Methyltransferase</keyword>
<dbReference type="PANTHER" id="PTHR43591:SF24">
    <property type="entry name" value="2-METHOXY-6-POLYPRENYL-1,4-BENZOQUINOL METHYLASE, MITOCHONDRIAL"/>
    <property type="match status" value="1"/>
</dbReference>
<keyword evidence="8" id="KW-1185">Reference proteome</keyword>
<dbReference type="UniPathway" id="UPA00232"/>
<dbReference type="SUPFAM" id="SSF53335">
    <property type="entry name" value="S-adenosyl-L-methionine-dependent methyltransferases"/>
    <property type="match status" value="1"/>
</dbReference>
<dbReference type="EC" id="2.1.1.201" evidence="6"/>
<dbReference type="HAMAP" id="MF_01813">
    <property type="entry name" value="MenG_UbiE_methyltr"/>
    <property type="match status" value="1"/>
</dbReference>
<dbReference type="CDD" id="cd02440">
    <property type="entry name" value="AdoMet_MTases"/>
    <property type="match status" value="1"/>
</dbReference>
<feature type="binding site" evidence="6">
    <location>
        <position position="155"/>
    </location>
    <ligand>
        <name>S-adenosyl-L-methionine</name>
        <dbReference type="ChEBI" id="CHEBI:59789"/>
    </ligand>
</feature>
<dbReference type="PROSITE" id="PS51608">
    <property type="entry name" value="SAM_MT_UBIE"/>
    <property type="match status" value="1"/>
</dbReference>
<keyword evidence="3 6" id="KW-0831">Ubiquinone biosynthesis</keyword>
<evidence type="ECO:0000313" key="8">
    <source>
        <dbReference type="Proteomes" id="UP000054558"/>
    </source>
</evidence>
<dbReference type="Gene3D" id="3.40.50.150">
    <property type="entry name" value="Vaccinia Virus protein VP39"/>
    <property type="match status" value="1"/>
</dbReference>
<dbReference type="Pfam" id="PF01209">
    <property type="entry name" value="Ubie_methyltran"/>
    <property type="match status" value="1"/>
</dbReference>
<feature type="binding site" evidence="6">
    <location>
        <begin position="185"/>
        <end position="186"/>
    </location>
    <ligand>
        <name>S-adenosyl-L-methionine</name>
        <dbReference type="ChEBI" id="CHEBI:59789"/>
    </ligand>
</feature>
<dbReference type="AlphaFoldDB" id="A0A1Y1I416"/>
<comment type="similarity">
    <text evidence="6">Belongs to the class I-like SAM-binding methyltransferase superfamily. MenG/UbiE family.</text>
</comment>
<dbReference type="OMA" id="MNDVMSM"/>
<proteinExistence type="inferred from homology"/>
<keyword evidence="6" id="KW-0472">Membrane</keyword>